<sequence length="165" mass="18014">MKGDWRPGLPADVSALLGGIMALQAGNRGVDYLLGDRDTTTNSLTVVEQAMPLWVWGMLFFAGGVLVGVGMWKRHAEPIVTGATLLMATYGALAWGLLLKMIERGTPVRAFTHEASKFDLAGMIHAWPWDGWRTPTSFLAVAIMWGCIAWGTRVMQRARGVKALE</sequence>
<comment type="caution">
    <text evidence="2">The sequence shown here is derived from an EMBL/GenBank/DDBJ whole genome shotgun (WGS) entry which is preliminary data.</text>
</comment>
<name>A0A0A2DG30_9CORY</name>
<proteinExistence type="predicted"/>
<feature type="transmembrane region" description="Helical" evidence="1">
    <location>
        <begin position="137"/>
        <end position="155"/>
    </location>
</feature>
<evidence type="ECO:0000313" key="3">
    <source>
        <dbReference type="Proteomes" id="UP000030145"/>
    </source>
</evidence>
<dbReference type="GeneID" id="300553287"/>
<evidence type="ECO:0000313" key="2">
    <source>
        <dbReference type="EMBL" id="KGM18138.1"/>
    </source>
</evidence>
<feature type="transmembrane region" description="Helical" evidence="1">
    <location>
        <begin position="79"/>
        <end position="98"/>
    </location>
</feature>
<reference evidence="2 3" key="1">
    <citation type="submission" date="2014-10" db="EMBL/GenBank/DDBJ databases">
        <title>Whole Genome sequence of Corynebacterium auriscanis strain CIP 106629.</title>
        <authorList>
            <person name="Hassan S.S."/>
            <person name="Jamal S.B."/>
            <person name="Tiwari S."/>
            <person name="Oliveira L.D.C."/>
            <person name="Souza F."/>
            <person name="Mariano D.C."/>
            <person name="Almeida S."/>
            <person name="Dorella F."/>
            <person name="Pereira F."/>
            <person name="Carvalho A."/>
            <person name="Leal C.A."/>
            <person name="Soares S.D.C."/>
            <person name="Figueiredo H.C."/>
            <person name="Silva A."/>
            <person name="Azevedo V.A."/>
        </authorList>
    </citation>
    <scope>NUCLEOTIDE SEQUENCE [LARGE SCALE GENOMIC DNA]</scope>
    <source>
        <strain evidence="2 3">CIP 106629</strain>
    </source>
</reference>
<keyword evidence="1" id="KW-1133">Transmembrane helix</keyword>
<evidence type="ECO:0000256" key="1">
    <source>
        <dbReference type="SAM" id="Phobius"/>
    </source>
</evidence>
<keyword evidence="1" id="KW-0472">Membrane</keyword>
<keyword evidence="3" id="KW-1185">Reference proteome</keyword>
<organism evidence="2 3">
    <name type="scientific">Corynebacterium auriscanis</name>
    <dbReference type="NCBI Taxonomy" id="99807"/>
    <lineage>
        <taxon>Bacteria</taxon>
        <taxon>Bacillati</taxon>
        <taxon>Actinomycetota</taxon>
        <taxon>Actinomycetes</taxon>
        <taxon>Mycobacteriales</taxon>
        <taxon>Corynebacteriaceae</taxon>
        <taxon>Corynebacterium</taxon>
    </lineage>
</organism>
<dbReference type="RefSeq" id="WP_035115706.1">
    <property type="nucleotide sequence ID" value="NZ_CP047046.1"/>
</dbReference>
<feature type="transmembrane region" description="Helical" evidence="1">
    <location>
        <begin position="53"/>
        <end position="72"/>
    </location>
</feature>
<accession>A0A0A2DG30</accession>
<dbReference type="Proteomes" id="UP000030145">
    <property type="component" value="Unassembled WGS sequence"/>
</dbReference>
<keyword evidence="1" id="KW-0812">Transmembrane</keyword>
<dbReference type="AlphaFoldDB" id="A0A0A2DG30"/>
<protein>
    <submittedName>
        <fullName evidence="2">Uncharacterized protein</fullName>
    </submittedName>
</protein>
<dbReference type="EMBL" id="JRVJ01000021">
    <property type="protein sequence ID" value="KGM18138.1"/>
    <property type="molecule type" value="Genomic_DNA"/>
</dbReference>
<gene>
    <name evidence="2" type="ORF">MA47_09600</name>
</gene>